<evidence type="ECO:0000313" key="3">
    <source>
        <dbReference type="Proteomes" id="UP001152798"/>
    </source>
</evidence>
<feature type="transmembrane region" description="Helical" evidence="1">
    <location>
        <begin position="7"/>
        <end position="25"/>
    </location>
</feature>
<keyword evidence="1" id="KW-0812">Transmembrane</keyword>
<sequence>MKMLKKVILSTIAIAGAGTALWFLYKRSSSKEKEELGLEPQPPASEDEAQELVEQRNIAVQGETKPSVKRMAKIKSIKQLKRNLSFLMYWIGNHQDINKVLVTARADISKEATEFFTASYKKFGGEAEDISKNVEEDDELVPQIKFEVQQ</sequence>
<evidence type="ECO:0000256" key="1">
    <source>
        <dbReference type="SAM" id="Phobius"/>
    </source>
</evidence>
<keyword evidence="3" id="KW-1185">Reference proteome</keyword>
<accession>A0A9P0E655</accession>
<protein>
    <submittedName>
        <fullName evidence="2">Uncharacterized protein</fullName>
    </submittedName>
</protein>
<reference evidence="2" key="1">
    <citation type="submission" date="2022-01" db="EMBL/GenBank/DDBJ databases">
        <authorList>
            <person name="King R."/>
        </authorList>
    </citation>
    <scope>NUCLEOTIDE SEQUENCE</scope>
</reference>
<evidence type="ECO:0000313" key="2">
    <source>
        <dbReference type="EMBL" id="CAH1392381.1"/>
    </source>
</evidence>
<gene>
    <name evidence="2" type="ORF">NEZAVI_LOCUS3217</name>
</gene>
<dbReference type="EMBL" id="OV725077">
    <property type="protein sequence ID" value="CAH1392381.1"/>
    <property type="molecule type" value="Genomic_DNA"/>
</dbReference>
<dbReference type="Proteomes" id="UP001152798">
    <property type="component" value="Chromosome 1"/>
</dbReference>
<organism evidence="2 3">
    <name type="scientific">Nezara viridula</name>
    <name type="common">Southern green stink bug</name>
    <name type="synonym">Cimex viridulus</name>
    <dbReference type="NCBI Taxonomy" id="85310"/>
    <lineage>
        <taxon>Eukaryota</taxon>
        <taxon>Metazoa</taxon>
        <taxon>Ecdysozoa</taxon>
        <taxon>Arthropoda</taxon>
        <taxon>Hexapoda</taxon>
        <taxon>Insecta</taxon>
        <taxon>Pterygota</taxon>
        <taxon>Neoptera</taxon>
        <taxon>Paraneoptera</taxon>
        <taxon>Hemiptera</taxon>
        <taxon>Heteroptera</taxon>
        <taxon>Panheteroptera</taxon>
        <taxon>Pentatomomorpha</taxon>
        <taxon>Pentatomoidea</taxon>
        <taxon>Pentatomidae</taxon>
        <taxon>Pentatominae</taxon>
        <taxon>Nezara</taxon>
    </lineage>
</organism>
<dbReference type="AlphaFoldDB" id="A0A9P0E655"/>
<name>A0A9P0E655_NEZVI</name>
<keyword evidence="1" id="KW-0472">Membrane</keyword>
<proteinExistence type="predicted"/>
<keyword evidence="1" id="KW-1133">Transmembrane helix</keyword>